<accession>A0A8H7RIE1</accession>
<dbReference type="SUPFAM" id="SSF55811">
    <property type="entry name" value="Nudix"/>
    <property type="match status" value="1"/>
</dbReference>
<dbReference type="CDD" id="cd03426">
    <property type="entry name" value="NUDIX_CoAse_Nudt7"/>
    <property type="match status" value="1"/>
</dbReference>
<comment type="caution">
    <text evidence="3">The sequence shown here is derived from an EMBL/GenBank/DDBJ whole genome shotgun (WGS) entry which is preliminary data.</text>
</comment>
<evidence type="ECO:0000259" key="2">
    <source>
        <dbReference type="PROSITE" id="PS51462"/>
    </source>
</evidence>
<evidence type="ECO:0000256" key="1">
    <source>
        <dbReference type="ARBA" id="ARBA00022801"/>
    </source>
</evidence>
<dbReference type="AlphaFoldDB" id="A0A8H7RIE1"/>
<name>A0A8H7RIE1_9FUNG</name>
<dbReference type="PROSITE" id="PS51462">
    <property type="entry name" value="NUDIX"/>
    <property type="match status" value="1"/>
</dbReference>
<evidence type="ECO:0000313" key="3">
    <source>
        <dbReference type="EMBL" id="KAG2211721.1"/>
    </source>
</evidence>
<dbReference type="PROSITE" id="PS00893">
    <property type="entry name" value="NUDIX_BOX"/>
    <property type="match status" value="1"/>
</dbReference>
<organism evidence="3 4">
    <name type="scientific">Mucor saturninus</name>
    <dbReference type="NCBI Taxonomy" id="64648"/>
    <lineage>
        <taxon>Eukaryota</taxon>
        <taxon>Fungi</taxon>
        <taxon>Fungi incertae sedis</taxon>
        <taxon>Mucoromycota</taxon>
        <taxon>Mucoromycotina</taxon>
        <taxon>Mucoromycetes</taxon>
        <taxon>Mucorales</taxon>
        <taxon>Mucorineae</taxon>
        <taxon>Mucoraceae</taxon>
        <taxon>Mucor</taxon>
    </lineage>
</organism>
<dbReference type="PANTHER" id="PTHR12992">
    <property type="entry name" value="NUDIX HYDROLASE"/>
    <property type="match status" value="1"/>
</dbReference>
<dbReference type="OrthoDB" id="77989at2759"/>
<proteinExistence type="predicted"/>
<evidence type="ECO:0000313" key="4">
    <source>
        <dbReference type="Proteomes" id="UP000603453"/>
    </source>
</evidence>
<gene>
    <name evidence="3" type="ORF">INT47_008818</name>
</gene>
<protein>
    <recommendedName>
        <fullName evidence="2">Nudix hydrolase domain-containing protein</fullName>
    </recommendedName>
</protein>
<sequence>MAQLAVFKKLCFNLNQHDALHIPSPAQQKRRAAVAAIVRWKTPQVCKTSAVSVRTLDEFFQQDWVCDGEAEILYMKRTSRKGDRWSGHVSFVGGKNEPGETDRETVEREVMEEIGVDLSSSDYIPLGQLDERQVTSLRDNKLLMMLIPFVYLQVVPESPAFELQESEVAAVQWVPLSFFLATELSYPTQYITEPLMPIRSYPLLRPWMNWVMGSVSFAAVDLSPQFRLWGLTLLMTRDLVQFAGKEQDLAFVRLVNQPPVYSRRDIGWLVRLITYLSMYSKEKEEWDKVLQV</sequence>
<dbReference type="EMBL" id="JAEPRD010000008">
    <property type="protein sequence ID" value="KAG2211721.1"/>
    <property type="molecule type" value="Genomic_DNA"/>
</dbReference>
<dbReference type="InterPro" id="IPR015797">
    <property type="entry name" value="NUDIX_hydrolase-like_dom_sf"/>
</dbReference>
<dbReference type="Proteomes" id="UP000603453">
    <property type="component" value="Unassembled WGS sequence"/>
</dbReference>
<dbReference type="Gene3D" id="3.90.79.10">
    <property type="entry name" value="Nucleoside Triphosphate Pyrophosphohydrolase"/>
    <property type="match status" value="1"/>
</dbReference>
<dbReference type="InterPro" id="IPR045121">
    <property type="entry name" value="CoAse"/>
</dbReference>
<dbReference type="Pfam" id="PF00293">
    <property type="entry name" value="NUDIX"/>
    <property type="match status" value="1"/>
</dbReference>
<dbReference type="GO" id="GO:0010945">
    <property type="term" value="F:coenzyme A diphosphatase activity"/>
    <property type="evidence" value="ECO:0007669"/>
    <property type="project" value="InterPro"/>
</dbReference>
<dbReference type="InterPro" id="IPR000086">
    <property type="entry name" value="NUDIX_hydrolase_dom"/>
</dbReference>
<keyword evidence="1" id="KW-0378">Hydrolase</keyword>
<feature type="domain" description="Nudix hydrolase" evidence="2">
    <location>
        <begin position="46"/>
        <end position="197"/>
    </location>
</feature>
<reference evidence="3" key="1">
    <citation type="submission" date="2020-12" db="EMBL/GenBank/DDBJ databases">
        <title>Metabolic potential, ecology and presence of endohyphal bacteria is reflected in genomic diversity of Mucoromycotina.</title>
        <authorList>
            <person name="Muszewska A."/>
            <person name="Okrasinska A."/>
            <person name="Steczkiewicz K."/>
            <person name="Drgas O."/>
            <person name="Orlowska M."/>
            <person name="Perlinska-Lenart U."/>
            <person name="Aleksandrzak-Piekarczyk T."/>
            <person name="Szatraj K."/>
            <person name="Zielenkiewicz U."/>
            <person name="Pilsyk S."/>
            <person name="Malc E."/>
            <person name="Mieczkowski P."/>
            <person name="Kruszewska J.S."/>
            <person name="Biernat P."/>
            <person name="Pawlowska J."/>
        </authorList>
    </citation>
    <scope>NUCLEOTIDE SEQUENCE</scope>
    <source>
        <strain evidence="3">WA0000017839</strain>
    </source>
</reference>
<dbReference type="InterPro" id="IPR020084">
    <property type="entry name" value="NUDIX_hydrolase_CS"/>
</dbReference>
<dbReference type="PANTHER" id="PTHR12992:SF44">
    <property type="entry name" value="NUDIX HYDROLASE DOMAIN-CONTAINING PROTEIN"/>
    <property type="match status" value="1"/>
</dbReference>
<keyword evidence="4" id="KW-1185">Reference proteome</keyword>